<sequence>MKKLFFLIPVLVSLGLVYLVVGSETMTAVTLSHQVTLNIHANDPTHQLTGRLDKELGIYDLTEVYVSEQKIEALSPKEFSEKWSGKAWNNTLKLAKPIELIDLATVDDVGVITLPMQQNSHDAVYLIQEVQSAPVSADTLRFVPIVLVLPIYSSDSQSPLKTIDIYLKHKDGSKPVKPTAPTEEQSTHVSNIVKTKPTQDRLPSTKELKSLYLGLE</sequence>
<keyword evidence="2" id="KW-1185">Reference proteome</keyword>
<dbReference type="InterPro" id="IPR013783">
    <property type="entry name" value="Ig-like_fold"/>
</dbReference>
<dbReference type="KEGG" id="vpi:BW732_02910"/>
<dbReference type="Proteomes" id="UP000188246">
    <property type="component" value="Chromosome"/>
</dbReference>
<organism evidence="1 2">
    <name type="scientific">Vagococcus penaei</name>
    <dbReference type="NCBI Taxonomy" id="633807"/>
    <lineage>
        <taxon>Bacteria</taxon>
        <taxon>Bacillati</taxon>
        <taxon>Bacillota</taxon>
        <taxon>Bacilli</taxon>
        <taxon>Lactobacillales</taxon>
        <taxon>Enterococcaceae</taxon>
        <taxon>Vagococcus</taxon>
    </lineage>
</organism>
<evidence type="ECO:0000313" key="2">
    <source>
        <dbReference type="Proteomes" id="UP000188246"/>
    </source>
</evidence>
<proteinExistence type="predicted"/>
<accession>A0A1Q2D505</accession>
<dbReference type="InterPro" id="IPR032364">
    <property type="entry name" value="GramPos_pilinD1_N"/>
</dbReference>
<protein>
    <submittedName>
        <fullName evidence="1">Uncharacterized protein</fullName>
    </submittedName>
</protein>
<dbReference type="Pfam" id="PF16555">
    <property type="entry name" value="GramPos_pilinD1"/>
    <property type="match status" value="1"/>
</dbReference>
<reference evidence="1 2" key="1">
    <citation type="journal article" date="2010" name="Int. J. Syst. Evol. Microbiol.">
        <title>Vagococcus penaei sp. nov., isolated from spoilage microbiota of cooked shrimp (Penaeus vannamei).</title>
        <authorList>
            <person name="Jaffres E."/>
            <person name="Prevost H."/>
            <person name="Rossero A."/>
            <person name="Joffraud J.J."/>
            <person name="Dousset X."/>
        </authorList>
    </citation>
    <scope>NUCLEOTIDE SEQUENCE [LARGE SCALE GENOMIC DNA]</scope>
    <source>
        <strain evidence="1 2">CD276</strain>
    </source>
</reference>
<gene>
    <name evidence="1" type="ORF">BW732_02910</name>
</gene>
<evidence type="ECO:0000313" key="1">
    <source>
        <dbReference type="EMBL" id="AQP53287.1"/>
    </source>
</evidence>
<dbReference type="RefSeq" id="WP_077275381.1">
    <property type="nucleotide sequence ID" value="NZ_CP019609.1"/>
</dbReference>
<dbReference type="EMBL" id="CP019609">
    <property type="protein sequence ID" value="AQP53287.1"/>
    <property type="molecule type" value="Genomic_DNA"/>
</dbReference>
<dbReference type="AlphaFoldDB" id="A0A1Q2D505"/>
<dbReference type="Gene3D" id="2.60.40.10">
    <property type="entry name" value="Immunoglobulins"/>
    <property type="match status" value="1"/>
</dbReference>
<name>A0A1Q2D505_9ENTE</name>